<feature type="transmembrane region" description="Helical" evidence="1">
    <location>
        <begin position="53"/>
        <end position="74"/>
    </location>
</feature>
<organism evidence="2 3">
    <name type="scientific">Altererythrobacter rubellus</name>
    <dbReference type="NCBI Taxonomy" id="2173831"/>
    <lineage>
        <taxon>Bacteria</taxon>
        <taxon>Pseudomonadati</taxon>
        <taxon>Pseudomonadota</taxon>
        <taxon>Alphaproteobacteria</taxon>
        <taxon>Sphingomonadales</taxon>
        <taxon>Erythrobacteraceae</taxon>
        <taxon>Altererythrobacter</taxon>
    </lineage>
</organism>
<dbReference type="AlphaFoldDB" id="A0A9Y2B849"/>
<dbReference type="EMBL" id="CP127221">
    <property type="protein sequence ID" value="WIW94702.1"/>
    <property type="molecule type" value="Genomic_DNA"/>
</dbReference>
<protein>
    <submittedName>
        <fullName evidence="2">Uncharacterized protein</fullName>
    </submittedName>
</protein>
<keyword evidence="1" id="KW-0472">Membrane</keyword>
<keyword evidence="3" id="KW-1185">Reference proteome</keyword>
<keyword evidence="1" id="KW-1133">Transmembrane helix</keyword>
<dbReference type="Proteomes" id="UP001231445">
    <property type="component" value="Chromosome"/>
</dbReference>
<proteinExistence type="predicted"/>
<accession>A0A9Y2B849</accession>
<dbReference type="KEGG" id="arue:QQX03_06855"/>
<feature type="transmembrane region" description="Helical" evidence="1">
    <location>
        <begin position="20"/>
        <end position="41"/>
    </location>
</feature>
<sequence length="109" mass="11969">MEPWTLENSVIRLLAGIHKLAASLALFLLTIVALIAIVSLGDFLFNPEPVTFVGVWTFIWIFCGVTAAAANFVWSLTAFRDPNWRAIGKVTALSLAILVVSPVIWTAWL</sequence>
<evidence type="ECO:0000313" key="2">
    <source>
        <dbReference type="EMBL" id="WIW94702.1"/>
    </source>
</evidence>
<evidence type="ECO:0000256" key="1">
    <source>
        <dbReference type="SAM" id="Phobius"/>
    </source>
</evidence>
<evidence type="ECO:0000313" key="3">
    <source>
        <dbReference type="Proteomes" id="UP001231445"/>
    </source>
</evidence>
<name>A0A9Y2B849_9SPHN</name>
<gene>
    <name evidence="2" type="ORF">QQX03_06855</name>
</gene>
<reference evidence="2 3" key="1">
    <citation type="submission" date="2023-06" db="EMBL/GenBank/DDBJ databases">
        <title>Altererythrobacter rubellus NBRC 112769 genome.</title>
        <authorList>
            <person name="Zhang K."/>
        </authorList>
    </citation>
    <scope>NUCLEOTIDE SEQUENCE [LARGE SCALE GENOMIC DNA]</scope>
    <source>
        <strain evidence="2 3">NBRC 112769</strain>
    </source>
</reference>
<dbReference type="RefSeq" id="WP_285975018.1">
    <property type="nucleotide sequence ID" value="NZ_CP127221.1"/>
</dbReference>
<keyword evidence="1" id="KW-0812">Transmembrane</keyword>
<feature type="transmembrane region" description="Helical" evidence="1">
    <location>
        <begin position="86"/>
        <end position="108"/>
    </location>
</feature>